<comment type="caution">
    <text evidence="1">The sequence shown here is derived from an EMBL/GenBank/DDBJ whole genome shotgun (WGS) entry which is preliminary data.</text>
</comment>
<dbReference type="OrthoDB" id="5635283at2"/>
<keyword evidence="2" id="KW-1185">Reference proteome</keyword>
<gene>
    <name evidence="1" type="ORF">Lsan_0037</name>
</gene>
<dbReference type="PATRIC" id="fig|45074.5.peg.42"/>
<proteinExistence type="predicted"/>
<accession>A0A0W0ZNL3</accession>
<name>A0A0W0ZNL3_9GAMM</name>
<dbReference type="RefSeq" id="WP_058512529.1">
    <property type="nucleotide sequence ID" value="NZ_CAAAIH010000031.1"/>
</dbReference>
<dbReference type="AlphaFoldDB" id="A0A0W0ZNL3"/>
<organism evidence="1 2">
    <name type="scientific">Legionella santicrucis</name>
    <dbReference type="NCBI Taxonomy" id="45074"/>
    <lineage>
        <taxon>Bacteria</taxon>
        <taxon>Pseudomonadati</taxon>
        <taxon>Pseudomonadota</taxon>
        <taxon>Gammaproteobacteria</taxon>
        <taxon>Legionellales</taxon>
        <taxon>Legionellaceae</taxon>
        <taxon>Legionella</taxon>
    </lineage>
</organism>
<protein>
    <submittedName>
        <fullName evidence="1">Uncharacterized protein</fullName>
    </submittedName>
</protein>
<evidence type="ECO:0000313" key="2">
    <source>
        <dbReference type="Proteomes" id="UP000054703"/>
    </source>
</evidence>
<dbReference type="Proteomes" id="UP000054703">
    <property type="component" value="Unassembled WGS sequence"/>
</dbReference>
<reference evidence="1 2" key="1">
    <citation type="submission" date="2015-11" db="EMBL/GenBank/DDBJ databases">
        <title>Genomic analysis of 38 Legionella species identifies large and diverse effector repertoires.</title>
        <authorList>
            <person name="Burstein D."/>
            <person name="Amaro F."/>
            <person name="Zusman T."/>
            <person name="Lifshitz Z."/>
            <person name="Cohen O."/>
            <person name="Gilbert J.A."/>
            <person name="Pupko T."/>
            <person name="Shuman H.A."/>
            <person name="Segal G."/>
        </authorList>
    </citation>
    <scope>NUCLEOTIDE SEQUENCE [LARGE SCALE GENOMIC DNA]</scope>
    <source>
        <strain evidence="1 2">SC-63-C7</strain>
    </source>
</reference>
<sequence>MKEQLQIVLRKNRRSGDLIQIARKADKKKIIHSYQEGVDPLSDTPFLNKAELFELKWFDQMLKFFLEQTESHATDLERYRLFMPESLYQAMYHLWVRCEENNIDYRPMDSIIKSIINKIKATETKLYEKTGERVNVLKDINFRELVTDTDKDAQDAKTIFSTLIETPKFFEFFNQMAQSKYRKLSNIKENHFKGYAKAHHLPPKWVYACAIDVIAKRINPLSIITEDCLFVLWVKPSLRIGISKDTLLGQLNEWGVSHHIIEKTRQLELF</sequence>
<evidence type="ECO:0000313" key="1">
    <source>
        <dbReference type="EMBL" id="KTD70355.1"/>
    </source>
</evidence>
<dbReference type="EMBL" id="LNYU01000002">
    <property type="protein sequence ID" value="KTD70355.1"/>
    <property type="molecule type" value="Genomic_DNA"/>
</dbReference>